<keyword evidence="11" id="KW-0966">Cell projection</keyword>
<comment type="function">
    <text evidence="1">Needed for flagellar regrowth and assembly.</text>
</comment>
<feature type="compositionally biased region" description="Polar residues" evidence="9">
    <location>
        <begin position="1"/>
        <end position="10"/>
    </location>
</feature>
<keyword evidence="11" id="KW-0282">Flagellum</keyword>
<feature type="region of interest" description="Disordered" evidence="9">
    <location>
        <begin position="1"/>
        <end position="36"/>
    </location>
</feature>
<comment type="caution">
    <text evidence="11">The sequence shown here is derived from an EMBL/GenBank/DDBJ whole genome shotgun (WGS) entry which is preliminary data.</text>
</comment>
<evidence type="ECO:0000256" key="2">
    <source>
        <dbReference type="ARBA" id="ARBA00006602"/>
    </source>
</evidence>
<feature type="coiled-coil region" evidence="8">
    <location>
        <begin position="79"/>
        <end position="120"/>
    </location>
</feature>
<keyword evidence="5" id="KW-1005">Bacterial flagellum biogenesis</keyword>
<evidence type="ECO:0000256" key="8">
    <source>
        <dbReference type="SAM" id="Coils"/>
    </source>
</evidence>
<evidence type="ECO:0000256" key="1">
    <source>
        <dbReference type="ARBA" id="ARBA00003041"/>
    </source>
</evidence>
<keyword evidence="8" id="KW-0175">Coiled coil</keyword>
<dbReference type="InterPro" id="IPR051472">
    <property type="entry name" value="T3SS_Stator/FliH"/>
</dbReference>
<comment type="similarity">
    <text evidence="2">Belongs to the FliH family.</text>
</comment>
<dbReference type="AlphaFoldDB" id="A0A1V1PHA0"/>
<keyword evidence="4" id="KW-0813">Transport</keyword>
<dbReference type="Proteomes" id="UP000189670">
    <property type="component" value="Unassembled WGS sequence"/>
</dbReference>
<evidence type="ECO:0000256" key="9">
    <source>
        <dbReference type="SAM" id="MobiDB-lite"/>
    </source>
</evidence>
<organism evidence="11 12">
    <name type="scientific">Candidatus Magnetoglobus multicellularis str. Araruama</name>
    <dbReference type="NCBI Taxonomy" id="890399"/>
    <lineage>
        <taxon>Bacteria</taxon>
        <taxon>Pseudomonadati</taxon>
        <taxon>Thermodesulfobacteriota</taxon>
        <taxon>Desulfobacteria</taxon>
        <taxon>Desulfobacterales</taxon>
        <taxon>Desulfobacteraceae</taxon>
        <taxon>Candidatus Magnetoglobus</taxon>
    </lineage>
</organism>
<evidence type="ECO:0000256" key="5">
    <source>
        <dbReference type="ARBA" id="ARBA00022795"/>
    </source>
</evidence>
<evidence type="ECO:0000313" key="12">
    <source>
        <dbReference type="Proteomes" id="UP000189670"/>
    </source>
</evidence>
<evidence type="ECO:0000256" key="3">
    <source>
        <dbReference type="ARBA" id="ARBA00016507"/>
    </source>
</evidence>
<dbReference type="GO" id="GO:0044781">
    <property type="term" value="P:bacterial-type flagellum organization"/>
    <property type="evidence" value="ECO:0007669"/>
    <property type="project" value="UniProtKB-KW"/>
</dbReference>
<keyword evidence="11" id="KW-0969">Cilium</keyword>
<keyword evidence="6" id="KW-0653">Protein transport</keyword>
<evidence type="ECO:0000256" key="4">
    <source>
        <dbReference type="ARBA" id="ARBA00022448"/>
    </source>
</evidence>
<dbReference type="Pfam" id="PF02108">
    <property type="entry name" value="FliH"/>
    <property type="match status" value="1"/>
</dbReference>
<dbReference type="PANTHER" id="PTHR34982">
    <property type="entry name" value="YOP PROTEINS TRANSLOCATION PROTEIN L"/>
    <property type="match status" value="1"/>
</dbReference>
<evidence type="ECO:0000256" key="7">
    <source>
        <dbReference type="ARBA" id="ARBA00023225"/>
    </source>
</evidence>
<dbReference type="InterPro" id="IPR018035">
    <property type="entry name" value="Flagellar_FliH/T3SS_HrpE"/>
</dbReference>
<proteinExistence type="inferred from homology"/>
<reference evidence="12" key="1">
    <citation type="submission" date="2012-11" db="EMBL/GenBank/DDBJ databases">
        <authorList>
            <person name="Lucero-Rivera Y.E."/>
            <person name="Tovar-Ramirez D."/>
        </authorList>
    </citation>
    <scope>NUCLEOTIDE SEQUENCE [LARGE SCALE GENOMIC DNA]</scope>
    <source>
        <strain evidence="12">Araruama</strain>
    </source>
</reference>
<feature type="compositionally biased region" description="Basic and acidic residues" evidence="9">
    <location>
        <begin position="14"/>
        <end position="28"/>
    </location>
</feature>
<evidence type="ECO:0000256" key="6">
    <source>
        <dbReference type="ARBA" id="ARBA00022927"/>
    </source>
</evidence>
<feature type="domain" description="Flagellar assembly protein FliH/Type III secretion system HrpE" evidence="10">
    <location>
        <begin position="148"/>
        <end position="272"/>
    </location>
</feature>
<dbReference type="PANTHER" id="PTHR34982:SF1">
    <property type="entry name" value="FLAGELLAR ASSEMBLY PROTEIN FLIH"/>
    <property type="match status" value="1"/>
</dbReference>
<keyword evidence="7" id="KW-1006">Bacterial flagellum protein export</keyword>
<dbReference type="GO" id="GO:0015031">
    <property type="term" value="P:protein transport"/>
    <property type="evidence" value="ECO:0007669"/>
    <property type="project" value="UniProtKB-KW"/>
</dbReference>
<accession>A0A1V1PHA0</accession>
<gene>
    <name evidence="11" type="ORF">OMM_00388</name>
</gene>
<protein>
    <recommendedName>
        <fullName evidence="3">Flagellar assembly protein FliH</fullName>
    </recommendedName>
</protein>
<dbReference type="EMBL" id="ATBP01000018">
    <property type="protein sequence ID" value="ETR74186.1"/>
    <property type="molecule type" value="Genomic_DNA"/>
</dbReference>
<dbReference type="GO" id="GO:0005829">
    <property type="term" value="C:cytosol"/>
    <property type="evidence" value="ECO:0007669"/>
    <property type="project" value="TreeGrafter"/>
</dbReference>
<evidence type="ECO:0000313" key="11">
    <source>
        <dbReference type="EMBL" id="ETR74186.1"/>
    </source>
</evidence>
<sequence>MSSSDDNFQFPSFDDIKSSHGSVDKQSDDQADFQVLDFEKSENTSLQQSQKEDVYRFLSFDEVSAQLDSCALPEEKAIQAELTQRLKAADEKLEAAEEKFKQADQAIEDAKTKAIEIEKQAHEKGIEEGRTEGRESVISQSSIVIEGIEKVLKEITAYKDDFPKIYEREVVGLIKEIAKKVVHVEAKIDDRVILKNIYKAFEILSDRVEVKLNINPEDLDFVNENRPEFFSNVKGLQSISIEADSDVERGGCFIETEYGNVDARIQTQLERVESSLEELLKNA</sequence>
<name>A0A1V1PHA0_9BACT</name>
<evidence type="ECO:0000259" key="10">
    <source>
        <dbReference type="Pfam" id="PF02108"/>
    </source>
</evidence>